<evidence type="ECO:0000256" key="3">
    <source>
        <dbReference type="SAM" id="MobiDB-lite"/>
    </source>
</evidence>
<feature type="compositionally biased region" description="Basic and acidic residues" evidence="3">
    <location>
        <begin position="672"/>
        <end position="684"/>
    </location>
</feature>
<evidence type="ECO:0000259" key="4">
    <source>
        <dbReference type="PROSITE" id="PS50010"/>
    </source>
</evidence>
<feature type="compositionally biased region" description="Polar residues" evidence="3">
    <location>
        <begin position="178"/>
        <end position="197"/>
    </location>
</feature>
<dbReference type="PROSITE" id="PS50010">
    <property type="entry name" value="DH_2"/>
    <property type="match status" value="1"/>
</dbReference>
<feature type="region of interest" description="Disordered" evidence="3">
    <location>
        <begin position="626"/>
        <end position="772"/>
    </location>
</feature>
<evidence type="ECO:0000256" key="2">
    <source>
        <dbReference type="ARBA" id="ARBA00022490"/>
    </source>
</evidence>
<dbReference type="GO" id="GO:0005085">
    <property type="term" value="F:guanyl-nucleotide exchange factor activity"/>
    <property type="evidence" value="ECO:0007669"/>
    <property type="project" value="InterPro"/>
</dbReference>
<dbReference type="OrthoDB" id="1716625at2759"/>
<keyword evidence="6" id="KW-1185">Reference proteome</keyword>
<evidence type="ECO:0000256" key="1">
    <source>
        <dbReference type="ARBA" id="ARBA00004496"/>
    </source>
</evidence>
<gene>
    <name evidence="5" type="ORF">BMF94_1810</name>
</gene>
<accession>A0A2S5BEH7</accession>
<dbReference type="InterPro" id="IPR035899">
    <property type="entry name" value="DBL_dom_sf"/>
</dbReference>
<comment type="caution">
    <text evidence="5">The sequence shown here is derived from an EMBL/GenBank/DDBJ whole genome shotgun (WGS) entry which is preliminary data.</text>
</comment>
<keyword evidence="2" id="KW-0963">Cytoplasm</keyword>
<dbReference type="SUPFAM" id="SSF48065">
    <property type="entry name" value="DBL homology domain (DH-domain)"/>
    <property type="match status" value="1"/>
</dbReference>
<feature type="region of interest" description="Disordered" evidence="3">
    <location>
        <begin position="70"/>
        <end position="319"/>
    </location>
</feature>
<protein>
    <recommendedName>
        <fullName evidence="4">DH domain-containing protein</fullName>
    </recommendedName>
</protein>
<feature type="compositionally biased region" description="Polar residues" evidence="3">
    <location>
        <begin position="662"/>
        <end position="671"/>
    </location>
</feature>
<evidence type="ECO:0000313" key="5">
    <source>
        <dbReference type="EMBL" id="POY75178.1"/>
    </source>
</evidence>
<dbReference type="STRING" id="741276.A0A2S5BEH7"/>
<dbReference type="InterPro" id="IPR000219">
    <property type="entry name" value="DH_dom"/>
</dbReference>
<feature type="region of interest" description="Disordered" evidence="3">
    <location>
        <begin position="1"/>
        <end position="58"/>
    </location>
</feature>
<name>A0A2S5BEH7_9BASI</name>
<feature type="compositionally biased region" description="Polar residues" evidence="3">
    <location>
        <begin position="35"/>
        <end position="52"/>
    </location>
</feature>
<feature type="compositionally biased region" description="Basic and acidic residues" evidence="3">
    <location>
        <begin position="626"/>
        <end position="641"/>
    </location>
</feature>
<dbReference type="EMBL" id="PJQD01000019">
    <property type="protein sequence ID" value="POY75178.1"/>
    <property type="molecule type" value="Genomic_DNA"/>
</dbReference>
<comment type="subcellular location">
    <subcellularLocation>
        <location evidence="1">Cytoplasm</location>
    </subcellularLocation>
</comment>
<dbReference type="InterPro" id="IPR051480">
    <property type="entry name" value="Endocytic_GEF_Adapter"/>
</dbReference>
<feature type="compositionally biased region" description="Low complexity" evidence="3">
    <location>
        <begin position="204"/>
        <end position="238"/>
    </location>
</feature>
<feature type="domain" description="DH" evidence="4">
    <location>
        <begin position="392"/>
        <end position="580"/>
    </location>
</feature>
<dbReference type="Pfam" id="PF00621">
    <property type="entry name" value="RhoGEF"/>
    <property type="match status" value="1"/>
</dbReference>
<dbReference type="PANTHER" id="PTHR46006:SF6">
    <property type="entry name" value="INTERSECTIN-2 ISOFORM X1"/>
    <property type="match status" value="1"/>
</dbReference>
<dbReference type="GO" id="GO:0005737">
    <property type="term" value="C:cytoplasm"/>
    <property type="evidence" value="ECO:0007669"/>
    <property type="project" value="UniProtKB-SubCell"/>
</dbReference>
<feature type="compositionally biased region" description="Basic and acidic residues" evidence="3">
    <location>
        <begin position="21"/>
        <end position="30"/>
    </location>
</feature>
<dbReference type="SMART" id="SM00325">
    <property type="entry name" value="RhoGEF"/>
    <property type="match status" value="1"/>
</dbReference>
<evidence type="ECO:0000313" key="6">
    <source>
        <dbReference type="Proteomes" id="UP000237144"/>
    </source>
</evidence>
<dbReference type="PANTHER" id="PTHR46006">
    <property type="entry name" value="RHO GUANINE NUCLEOTIDE EXCHANGE FACTOR AT 64C, ISOFORM A"/>
    <property type="match status" value="1"/>
</dbReference>
<dbReference type="CDD" id="cd00160">
    <property type="entry name" value="RhoGEF"/>
    <property type="match status" value="1"/>
</dbReference>
<reference evidence="5 6" key="1">
    <citation type="journal article" date="2018" name="Front. Microbiol.">
        <title>Prospects for Fungal Bioremediation of Acidic Radioactive Waste Sites: Characterization and Genome Sequence of Rhodotorula taiwanensis MD1149.</title>
        <authorList>
            <person name="Tkavc R."/>
            <person name="Matrosova V.Y."/>
            <person name="Grichenko O.E."/>
            <person name="Gostincar C."/>
            <person name="Volpe R.P."/>
            <person name="Klimenkova P."/>
            <person name="Gaidamakova E.K."/>
            <person name="Zhou C.E."/>
            <person name="Stewart B.J."/>
            <person name="Lyman M.G."/>
            <person name="Malfatti S.A."/>
            <person name="Rubinfeld B."/>
            <person name="Courtot M."/>
            <person name="Singh J."/>
            <person name="Dalgard C.L."/>
            <person name="Hamilton T."/>
            <person name="Frey K.G."/>
            <person name="Gunde-Cimerman N."/>
            <person name="Dugan L."/>
            <person name="Daly M.J."/>
        </authorList>
    </citation>
    <scope>NUCLEOTIDE SEQUENCE [LARGE SCALE GENOMIC DNA]</scope>
    <source>
        <strain evidence="5 6">MD1149</strain>
    </source>
</reference>
<sequence>MAAVAAPIAPTRLTSGRRSPPRPDRRDAMREWLLPTQSEPSRPGSAHSTRSLAGNVDAQRDIAARAECSAPRAFEGAARQEDAPIISGALSRRGQAPEGRGSRNSRNKDLPPLETAFQFLDTGANSPASGVPSPRSPRSPVFPSASSPPGSPITRSPMAMVSASADRGARGPIATPNRPKTVTPATSAGQRLSSASRTIPALTPSPSGSSPVATGTTPSSASSRPSLSRTSASAPAAPVLAPDRPTTPRSLSEGTQMTSQGSKDKSKRMSGLFRRGLFGRSKLEPSTPSPVQPSAEFPRTGTASPVATGADSPRRNTPKLSISTQAASGIAAYCPDSPQPLPTHSPSLRSLTPATATYFDRPALATPQTWRSTLDNDTIVHLTLQHGHDEMRRQEIIYEIIETETGFVESMRTITAVYGEPIRSGAVQGVPRSVARLFSRLERILDLHTRLILTLAVASETQTSGRLVMHFADLFAPYVAEFEVYQAYLLRFEAVTALLESEAASSDGPFAVFLKDLADRPEAGGMTLSSFLLKPIQRLMKYPLFFARLLDSTTDSHPDHHATADLSEDIDEMVRALQEVKMREEEYESLKLLESELVGLPSGFRLAQRTRTLLFEGTVRQLHLTERDRSALDQAHADTAEPRPSLRARAPSENGRAHSDLRSTSLSATPRRSSDRALPLRERPISAASSMGASASSASASDSSPSIQTTSTRPSTASSERSATFATCPPAPPITAPVKSLREPPPPPLPPQSKRSSLTAPPTHAPLAVPEQIKVQAPPKLHIRAKESAMHIWVFSDLVLLARREDTAKLSRSERRHAQPPRKLLEDFGTCRLVHLVDFAQMTDYDLLLELVLKPLAVSDMTRESRSSLYLIPPLRLKSPSSRPGSSSSALSAISGFSSRMSSSAASSSTVTPDLDTATFCNLHAALKSTSSETAPADSPTSLGGDYWISRVRQVRADMRDRRNALRSTRKSR</sequence>
<feature type="compositionally biased region" description="Low complexity" evidence="3">
    <location>
        <begin position="126"/>
        <end position="148"/>
    </location>
</feature>
<proteinExistence type="predicted"/>
<dbReference type="Gene3D" id="1.20.900.10">
    <property type="entry name" value="Dbl homology (DH) domain"/>
    <property type="match status" value="1"/>
</dbReference>
<feature type="compositionally biased region" description="Low complexity" evidence="3">
    <location>
        <begin position="686"/>
        <end position="706"/>
    </location>
</feature>
<dbReference type="GO" id="GO:0035025">
    <property type="term" value="P:positive regulation of Rho protein signal transduction"/>
    <property type="evidence" value="ECO:0007669"/>
    <property type="project" value="TreeGrafter"/>
</dbReference>
<feature type="compositionally biased region" description="Polar residues" evidence="3">
    <location>
        <begin position="707"/>
        <end position="722"/>
    </location>
</feature>
<dbReference type="Proteomes" id="UP000237144">
    <property type="component" value="Unassembled WGS sequence"/>
</dbReference>
<feature type="compositionally biased region" description="Polar residues" evidence="3">
    <location>
        <begin position="247"/>
        <end position="261"/>
    </location>
</feature>
<dbReference type="AlphaFoldDB" id="A0A2S5BEH7"/>
<organism evidence="5 6">
    <name type="scientific">Rhodotorula taiwanensis</name>
    <dbReference type="NCBI Taxonomy" id="741276"/>
    <lineage>
        <taxon>Eukaryota</taxon>
        <taxon>Fungi</taxon>
        <taxon>Dikarya</taxon>
        <taxon>Basidiomycota</taxon>
        <taxon>Pucciniomycotina</taxon>
        <taxon>Microbotryomycetes</taxon>
        <taxon>Sporidiobolales</taxon>
        <taxon>Sporidiobolaceae</taxon>
        <taxon>Rhodotorula</taxon>
    </lineage>
</organism>